<gene>
    <name evidence="1" type="ORF">FB465_2060</name>
</gene>
<evidence type="ECO:0000313" key="2">
    <source>
        <dbReference type="Proteomes" id="UP000318416"/>
    </source>
</evidence>
<dbReference type="AlphaFoldDB" id="A0A561EN64"/>
<dbReference type="RefSeq" id="WP_145789599.1">
    <property type="nucleotide sequence ID" value="NZ_BAAABR010000089.1"/>
</dbReference>
<dbReference type="Proteomes" id="UP000318416">
    <property type="component" value="Unassembled WGS sequence"/>
</dbReference>
<comment type="caution">
    <text evidence="1">The sequence shown here is derived from an EMBL/GenBank/DDBJ whole genome shotgun (WGS) entry which is preliminary data.</text>
</comment>
<sequence>MTAEELAASPLAGPAQLHDLDEMQHPELVEAEHRIAGRRGYGVRPGLARRTLRRVRAVFHRPPRRTSAG</sequence>
<organism evidence="1 2">
    <name type="scientific">Kitasatospora atroaurantiaca</name>
    <dbReference type="NCBI Taxonomy" id="285545"/>
    <lineage>
        <taxon>Bacteria</taxon>
        <taxon>Bacillati</taxon>
        <taxon>Actinomycetota</taxon>
        <taxon>Actinomycetes</taxon>
        <taxon>Kitasatosporales</taxon>
        <taxon>Streptomycetaceae</taxon>
        <taxon>Kitasatospora</taxon>
    </lineage>
</organism>
<keyword evidence="2" id="KW-1185">Reference proteome</keyword>
<evidence type="ECO:0000313" key="1">
    <source>
        <dbReference type="EMBL" id="TWE17056.1"/>
    </source>
</evidence>
<protein>
    <submittedName>
        <fullName evidence="1">Uncharacterized protein</fullName>
    </submittedName>
</protein>
<proteinExistence type="predicted"/>
<dbReference type="EMBL" id="VIVR01000001">
    <property type="protein sequence ID" value="TWE17056.1"/>
    <property type="molecule type" value="Genomic_DNA"/>
</dbReference>
<name>A0A561EN64_9ACTN</name>
<reference evidence="1 2" key="1">
    <citation type="submission" date="2019-06" db="EMBL/GenBank/DDBJ databases">
        <title>Sequencing the genomes of 1000 actinobacteria strains.</title>
        <authorList>
            <person name="Klenk H.-P."/>
        </authorList>
    </citation>
    <scope>NUCLEOTIDE SEQUENCE [LARGE SCALE GENOMIC DNA]</scope>
    <source>
        <strain evidence="1 2">DSM 41649</strain>
    </source>
</reference>
<accession>A0A561EN64</accession>